<dbReference type="Proteomes" id="UP000032545">
    <property type="component" value="Unassembled WGS sequence"/>
</dbReference>
<feature type="region of interest" description="Disordered" evidence="1">
    <location>
        <begin position="414"/>
        <end position="449"/>
    </location>
</feature>
<evidence type="ECO:0000256" key="1">
    <source>
        <dbReference type="SAM" id="MobiDB-lite"/>
    </source>
</evidence>
<dbReference type="RefSeq" id="WP_044885067.1">
    <property type="nucleotide sequence ID" value="NZ_JYFN01000015.1"/>
</dbReference>
<organism evidence="2 3">
    <name type="scientific">Frankia torreyi</name>
    <dbReference type="NCBI Taxonomy" id="1856"/>
    <lineage>
        <taxon>Bacteria</taxon>
        <taxon>Bacillati</taxon>
        <taxon>Actinomycetota</taxon>
        <taxon>Actinomycetes</taxon>
        <taxon>Frankiales</taxon>
        <taxon>Frankiaceae</taxon>
        <taxon>Frankia</taxon>
    </lineage>
</organism>
<protein>
    <recommendedName>
        <fullName evidence="4">Transcriptional regulator</fullName>
    </recommendedName>
</protein>
<dbReference type="OrthoDB" id="3213425at2"/>
<dbReference type="SUPFAM" id="SSF48452">
    <property type="entry name" value="TPR-like"/>
    <property type="match status" value="1"/>
</dbReference>
<dbReference type="Gene3D" id="1.25.40.10">
    <property type="entry name" value="Tetratricopeptide repeat domain"/>
    <property type="match status" value="1"/>
</dbReference>
<dbReference type="EMBL" id="JYFN01000015">
    <property type="protein sequence ID" value="KJE23197.1"/>
    <property type="molecule type" value="Genomic_DNA"/>
</dbReference>
<dbReference type="AlphaFoldDB" id="A0A0D8BIC6"/>
<dbReference type="InterPro" id="IPR011990">
    <property type="entry name" value="TPR-like_helical_dom_sf"/>
</dbReference>
<sequence>MLTDNAHACTHPLAFVRAQRGWSYQRLARVVARRARDLGVANMAAERQKVWRWEHRGVVPDRVSQLALAAELGVPNDRLESHPWPAWLPTGDAVRTEYPWTPAGGITSIMDVVEDALSDRRGFLTITGVGVAELATQWLGLEPSRLSAALNGGRVDDQIVNRIEHNIPGLRVMDERLGGESVRRLVDAELGVVADLLVRGSYTEQVGRHLHVVAAELARFAGWVSFDAGFQTAAQRYWITALHSAHAGGDRMLGANVLKNMSLQCVDFARPREAVDLAEAAVTSIGGASGRVGAMLHMRRARAHAALGEASACAEALARSEEAMDAARPEDPAWADYFDEGEYQAQIGSCYIDLGHLAQADRWLERSLTILPTSRARDRATYLLRRAVVQVDLGNVEHGCALTREAMPMLEATRSKRNARRADELRRRLRRHSSDPEAHELDQALSRTF</sequence>
<name>A0A0D8BIC6_9ACTN</name>
<reference evidence="2 3" key="2">
    <citation type="journal article" date="2016" name="Genome Announc.">
        <title>Permanent Draft Genome Sequences for Two Variants of Frankia sp. Strain CpI1, the First Frankia Strain Isolated from Root Nodules of Comptonia peregrina.</title>
        <authorList>
            <person name="Oshone R."/>
            <person name="Hurst S.G.IV."/>
            <person name="Abebe-Akele F."/>
            <person name="Simpson S."/>
            <person name="Morris K."/>
            <person name="Thomas W.K."/>
            <person name="Tisa L.S."/>
        </authorList>
    </citation>
    <scope>NUCLEOTIDE SEQUENCE [LARGE SCALE GENOMIC DNA]</scope>
    <source>
        <strain evidence="3">CpI1-S</strain>
    </source>
</reference>
<evidence type="ECO:0000313" key="2">
    <source>
        <dbReference type="EMBL" id="KJE23197.1"/>
    </source>
</evidence>
<dbReference type="PATRIC" id="fig|1502723.3.peg.1468"/>
<gene>
    <name evidence="2" type="ORF">FF36_02400</name>
</gene>
<proteinExistence type="predicted"/>
<keyword evidence="3" id="KW-1185">Reference proteome</keyword>
<accession>A0A0D8BIC6</accession>
<evidence type="ECO:0000313" key="3">
    <source>
        <dbReference type="Proteomes" id="UP000032545"/>
    </source>
</evidence>
<evidence type="ECO:0008006" key="4">
    <source>
        <dbReference type="Google" id="ProtNLM"/>
    </source>
</evidence>
<comment type="caution">
    <text evidence="2">The sequence shown here is derived from an EMBL/GenBank/DDBJ whole genome shotgun (WGS) entry which is preliminary data.</text>
</comment>
<feature type="compositionally biased region" description="Basic and acidic residues" evidence="1">
    <location>
        <begin position="420"/>
        <end position="442"/>
    </location>
</feature>
<reference evidence="3" key="1">
    <citation type="submission" date="2015-02" db="EMBL/GenBank/DDBJ databases">
        <title>Draft Genome of Frankia sp. CpI1-S.</title>
        <authorList>
            <person name="Oshone R.T."/>
            <person name="Ngom M."/>
            <person name="Ghodhbane-Gtari F."/>
            <person name="Gtari M."/>
            <person name="Morris K."/>
            <person name="Thomas K."/>
            <person name="Sen A."/>
            <person name="Tisa L.S."/>
        </authorList>
    </citation>
    <scope>NUCLEOTIDE SEQUENCE [LARGE SCALE GENOMIC DNA]</scope>
    <source>
        <strain evidence="3">CpI1-S</strain>
    </source>
</reference>